<gene>
    <name evidence="3" type="ORF">EDS130_LOCUS31845</name>
    <name evidence="2" type="ORF">XAT740_LOCUS25017</name>
</gene>
<sequence>MFFLKKYFLELCLFKSDTSGHEVEDCQKRRLNIIATRIYLFLIISLLFAIGLTLSLINNNTLVIIKNPSREQFDALPSGKQCQCSQISLPYGKFMSLNVTYHQVCSSDFVSDRWINAINFGANSSYFHVRDFRAIGSAQFQALAGFCRLTKSNIEQSIDVFSTNALLSPYVLPDIAFHSQINASIGQFRSIVPNTFRAQLRLIIQIILNNRLMSGLLTNAYYKYISHSDKSNEFYLTPIRYVHRDGVICSCDIDICNKTVSGIFDIFGTSISTLSSTRLHRIPGHSAGCFPVNAILQSTLECFYDKICLRKLMSVIPTRESFRVMDRTQPSLYRQNSSVQSIVDKLMVEEWITNISYSKYYAQCAPTSCAFFKVSRYSLVYVLTKLIGLLASMVLVLRFVIPPIVQFIHRLRHCKPTLRTPLCRRLYLLTLLIGTKLLRLNMFRRHSSTNQQIRHQCYATRLYFLLIFISTAILAFYTLLDASIHSETVHSPTQFEYMQLEQDHLHSLSCSCKKISMPYSTFTTVRAQYHQLCSSGFISKHWIRYLQSAVDVRFFLDFRDTAGPQFQSLTIFCQQAEQLIHDASQIFVETQFVSSYIVPSQSFQIQVNSFIDDWIITTVNNFMHTIQMIRATIQGNQLLSGPRNGQMIFDSSNKLIIEPRKFANCSCLHSPSCRTNTGLFKYNATLKKFVQVYSVPNFFTGCYPIDALFASALTCFYMLSCLSQIHQHINSTSNFTVSPLNENLNNPNETIESIVSRLIVDKWLRHVSFDSYYNACSPSSCTFQYERYNTFLYVVSTIVSVFGGLSLALKLLIMIGLELMEKIGTSSISCVSVFHWLKQLFLCKNERDVIQRLHFVLVFTTLLTIYLSSAFRPTVTTVKVEKPSISKYKNLLEQYHDSFQCTCSRSSIKYKTFLSITAHFHQLCSSHFVSSQWIDYLYDLQQPMNRFNHTDFYYSALGQFQMLSSLCRLSNETVDMLLLQLGASNFINHQLLSKVLFDRRIQMMVSEFQSTMPNLFLNTLTLIREITRANMLITILSTNWKPSTPPNLIVDQIIRPEPMIYGNCSCSVSSKCVYASRGMLTGCYPLETILQSTLACFYNQQCIDPSNKFSAMNLSLSTSTRFSLDSTIESIVNQLMIEKFYSNASYDSYFNQCKPLLCTYSYVDNSHIIEGITTLIGLYGGLLIICRLLAIIIVKPFRCLSSRVVPVSEQVQPPA</sequence>
<evidence type="ECO:0000313" key="4">
    <source>
        <dbReference type="Proteomes" id="UP000663828"/>
    </source>
</evidence>
<dbReference type="EMBL" id="CAJNOR010001963">
    <property type="protein sequence ID" value="CAF1227042.1"/>
    <property type="molecule type" value="Genomic_DNA"/>
</dbReference>
<feature type="transmembrane region" description="Helical" evidence="1">
    <location>
        <begin position="38"/>
        <end position="57"/>
    </location>
</feature>
<organism evidence="3 5">
    <name type="scientific">Adineta ricciae</name>
    <name type="common">Rotifer</name>
    <dbReference type="NCBI Taxonomy" id="249248"/>
    <lineage>
        <taxon>Eukaryota</taxon>
        <taxon>Metazoa</taxon>
        <taxon>Spiralia</taxon>
        <taxon>Gnathifera</taxon>
        <taxon>Rotifera</taxon>
        <taxon>Eurotatoria</taxon>
        <taxon>Bdelloidea</taxon>
        <taxon>Adinetida</taxon>
        <taxon>Adinetidae</taxon>
        <taxon>Adineta</taxon>
    </lineage>
</organism>
<evidence type="ECO:0000313" key="2">
    <source>
        <dbReference type="EMBL" id="CAF1227042.1"/>
    </source>
</evidence>
<evidence type="ECO:0000313" key="5">
    <source>
        <dbReference type="Proteomes" id="UP000663852"/>
    </source>
</evidence>
<comment type="caution">
    <text evidence="3">The sequence shown here is derived from an EMBL/GenBank/DDBJ whole genome shotgun (WGS) entry which is preliminary data.</text>
</comment>
<protein>
    <submittedName>
        <fullName evidence="3">Uncharacterized protein</fullName>
    </submittedName>
</protein>
<feature type="transmembrane region" description="Helical" evidence="1">
    <location>
        <begin position="462"/>
        <end position="480"/>
    </location>
</feature>
<evidence type="ECO:0000313" key="3">
    <source>
        <dbReference type="EMBL" id="CAF1324456.1"/>
    </source>
</evidence>
<accession>A0A815FCW3</accession>
<proteinExistence type="predicted"/>
<feature type="transmembrane region" description="Helical" evidence="1">
    <location>
        <begin position="791"/>
        <end position="817"/>
    </location>
</feature>
<name>A0A815FCW3_ADIRI</name>
<dbReference type="Proteomes" id="UP000663828">
    <property type="component" value="Unassembled WGS sequence"/>
</dbReference>
<evidence type="ECO:0000256" key="1">
    <source>
        <dbReference type="SAM" id="Phobius"/>
    </source>
</evidence>
<dbReference type="EMBL" id="CAJNOJ010000238">
    <property type="protein sequence ID" value="CAF1324456.1"/>
    <property type="molecule type" value="Genomic_DNA"/>
</dbReference>
<keyword evidence="1" id="KW-0812">Transmembrane</keyword>
<reference evidence="3" key="1">
    <citation type="submission" date="2021-02" db="EMBL/GenBank/DDBJ databases">
        <authorList>
            <person name="Nowell W R."/>
        </authorList>
    </citation>
    <scope>NUCLEOTIDE SEQUENCE</scope>
</reference>
<keyword evidence="1" id="KW-0472">Membrane</keyword>
<feature type="transmembrane region" description="Helical" evidence="1">
    <location>
        <begin position="422"/>
        <end position="442"/>
    </location>
</feature>
<keyword evidence="1" id="KW-1133">Transmembrane helix</keyword>
<feature type="transmembrane region" description="Helical" evidence="1">
    <location>
        <begin position="379"/>
        <end position="401"/>
    </location>
</feature>
<dbReference type="Proteomes" id="UP000663852">
    <property type="component" value="Unassembled WGS sequence"/>
</dbReference>
<feature type="transmembrane region" description="Helical" evidence="1">
    <location>
        <begin position="1175"/>
        <end position="1194"/>
    </location>
</feature>
<keyword evidence="4" id="KW-1185">Reference proteome</keyword>
<dbReference type="AlphaFoldDB" id="A0A815FCW3"/>